<dbReference type="Proteomes" id="UP001066276">
    <property type="component" value="Chromosome 4_2"/>
</dbReference>
<protein>
    <submittedName>
        <fullName evidence="1">Uncharacterized protein</fullName>
    </submittedName>
</protein>
<name>A0AAV7S9T7_PLEWA</name>
<dbReference type="AlphaFoldDB" id="A0AAV7S9T7"/>
<proteinExistence type="predicted"/>
<keyword evidence="2" id="KW-1185">Reference proteome</keyword>
<accession>A0AAV7S9T7</accession>
<evidence type="ECO:0000313" key="1">
    <source>
        <dbReference type="EMBL" id="KAJ1160838.1"/>
    </source>
</evidence>
<evidence type="ECO:0000313" key="2">
    <source>
        <dbReference type="Proteomes" id="UP001066276"/>
    </source>
</evidence>
<sequence>MSARSGDPGVLRPGVVQPLLVVPHDGDSAACSCASPDGNISLLSDSTISVAVTRMPVPCTDRTSSWRGCCPEIVTVQLAPDPEWPQGILPGSFLPRGADSAVYCSALLRW</sequence>
<organism evidence="1 2">
    <name type="scientific">Pleurodeles waltl</name>
    <name type="common">Iberian ribbed newt</name>
    <dbReference type="NCBI Taxonomy" id="8319"/>
    <lineage>
        <taxon>Eukaryota</taxon>
        <taxon>Metazoa</taxon>
        <taxon>Chordata</taxon>
        <taxon>Craniata</taxon>
        <taxon>Vertebrata</taxon>
        <taxon>Euteleostomi</taxon>
        <taxon>Amphibia</taxon>
        <taxon>Batrachia</taxon>
        <taxon>Caudata</taxon>
        <taxon>Salamandroidea</taxon>
        <taxon>Salamandridae</taxon>
        <taxon>Pleurodelinae</taxon>
        <taxon>Pleurodeles</taxon>
    </lineage>
</organism>
<dbReference type="EMBL" id="JANPWB010000008">
    <property type="protein sequence ID" value="KAJ1160838.1"/>
    <property type="molecule type" value="Genomic_DNA"/>
</dbReference>
<comment type="caution">
    <text evidence="1">The sequence shown here is derived from an EMBL/GenBank/DDBJ whole genome shotgun (WGS) entry which is preliminary data.</text>
</comment>
<gene>
    <name evidence="1" type="ORF">NDU88_001331</name>
</gene>
<reference evidence="1" key="1">
    <citation type="journal article" date="2022" name="bioRxiv">
        <title>Sequencing and chromosome-scale assembly of the giantPleurodeles waltlgenome.</title>
        <authorList>
            <person name="Brown T."/>
            <person name="Elewa A."/>
            <person name="Iarovenko S."/>
            <person name="Subramanian E."/>
            <person name="Araus A.J."/>
            <person name="Petzold A."/>
            <person name="Susuki M."/>
            <person name="Suzuki K.-i.T."/>
            <person name="Hayashi T."/>
            <person name="Toyoda A."/>
            <person name="Oliveira C."/>
            <person name="Osipova E."/>
            <person name="Leigh N.D."/>
            <person name="Simon A."/>
            <person name="Yun M.H."/>
        </authorList>
    </citation>
    <scope>NUCLEOTIDE SEQUENCE</scope>
    <source>
        <strain evidence="1">20211129_DDA</strain>
        <tissue evidence="1">Liver</tissue>
    </source>
</reference>